<sequence length="142" mass="14831">MKIMHMLGVLVLVAALALLALGGVGYNGQRGLLDAITAQFISSDALRNHMQADMMHDALRGDVTAALLAASTHDDNAIAAARTALGEHAGDFRASLAANRKLPLDPALRKDLDAVTPALQAYLASADHVVKMAETHTDNPAA</sequence>
<accession>A0A1C3NRV9</accession>
<dbReference type="STRING" id="56449.XBLMG947_3939"/>
<dbReference type="AlphaFoldDB" id="A0A1C3NRV9"/>
<name>A0A1C3NRV9_9XANT</name>
<reference evidence="1 2" key="1">
    <citation type="submission" date="2016-06" db="EMBL/GenBank/DDBJ databases">
        <authorList>
            <person name="Kjaerup R.B."/>
            <person name="Dalgaard T.S."/>
            <person name="Juul-Madsen H.R."/>
        </authorList>
    </citation>
    <scope>NUCLEOTIDE SEQUENCE [LARGE SCALE GENOMIC DNA]</scope>
    <source>
        <strain evidence="1">LMG947</strain>
    </source>
</reference>
<evidence type="ECO:0000313" key="1">
    <source>
        <dbReference type="EMBL" id="SBV53135.1"/>
    </source>
</evidence>
<protein>
    <submittedName>
        <fullName evidence="1">Chemotaxis protein</fullName>
    </submittedName>
</protein>
<dbReference type="EMBL" id="FLTX01000077">
    <property type="protein sequence ID" value="SBV53135.1"/>
    <property type="molecule type" value="Genomic_DNA"/>
</dbReference>
<proteinExistence type="predicted"/>
<dbReference type="Proteomes" id="UP000092503">
    <property type="component" value="Unassembled WGS sequence"/>
</dbReference>
<evidence type="ECO:0000313" key="2">
    <source>
        <dbReference type="Proteomes" id="UP000092503"/>
    </source>
</evidence>
<gene>
    <name evidence="1" type="ORF">XBLMG947_3939</name>
</gene>
<organism evidence="1 2">
    <name type="scientific">Xanthomonas bromi</name>
    <dbReference type="NCBI Taxonomy" id="56449"/>
    <lineage>
        <taxon>Bacteria</taxon>
        <taxon>Pseudomonadati</taxon>
        <taxon>Pseudomonadota</taxon>
        <taxon>Gammaproteobacteria</taxon>
        <taxon>Lysobacterales</taxon>
        <taxon>Lysobacteraceae</taxon>
        <taxon>Xanthomonas</taxon>
    </lineage>
</organism>